<dbReference type="AlphaFoldDB" id="A0A0C9TCK4"/>
<evidence type="ECO:0000313" key="3">
    <source>
        <dbReference type="Proteomes" id="UP000053647"/>
    </source>
</evidence>
<proteinExistence type="predicted"/>
<gene>
    <name evidence="2" type="ORF">PAXINDRAFT_21724</name>
</gene>
<dbReference type="HOGENOM" id="CLU_940409_0_0_1"/>
<feature type="region of interest" description="Disordered" evidence="1">
    <location>
        <begin position="41"/>
        <end position="64"/>
    </location>
</feature>
<reference evidence="2 3" key="1">
    <citation type="submission" date="2014-06" db="EMBL/GenBank/DDBJ databases">
        <authorList>
            <consortium name="DOE Joint Genome Institute"/>
            <person name="Kuo A."/>
            <person name="Kohler A."/>
            <person name="Nagy L.G."/>
            <person name="Floudas D."/>
            <person name="Copeland A."/>
            <person name="Barry K.W."/>
            <person name="Cichocki N."/>
            <person name="Veneault-Fourrey C."/>
            <person name="LaButti K."/>
            <person name="Lindquist E.A."/>
            <person name="Lipzen A."/>
            <person name="Lundell T."/>
            <person name="Morin E."/>
            <person name="Murat C."/>
            <person name="Sun H."/>
            <person name="Tunlid A."/>
            <person name="Henrissat B."/>
            <person name="Grigoriev I.V."/>
            <person name="Hibbett D.S."/>
            <person name="Martin F."/>
            <person name="Nordberg H.P."/>
            <person name="Cantor M.N."/>
            <person name="Hua S.X."/>
        </authorList>
    </citation>
    <scope>NUCLEOTIDE SEQUENCE [LARGE SCALE GENOMIC DNA]</scope>
    <source>
        <strain evidence="2 3">ATCC 200175</strain>
    </source>
</reference>
<sequence>MTEPPHHDTPTSLDDRGSGMTEIRNLMFLRPDRFKHAATVTPTTTISGSTPARNSASNTMASGKHTRNVVDSALHDELHDARYLTDDLGDLMFGSLISIELAKEILQGLFEAGMVGVRRIDGDSDVDVGNNTEYATAALEHAYQRALAHGCRRQDVDQTKTPTKAKKLTEVSWSWSWKGFPTSTIKEAPLMDYFNQIVDMALGLQCLGGRKVCYRFAAPIDTRHAFPLAYGPDNEDMRPDFVVLPIDAFEDNHATGLLERQLATVGMSTTVYSTHPTLPYPSVSYATVRLRLTVSR</sequence>
<feature type="compositionally biased region" description="Low complexity" evidence="1">
    <location>
        <begin position="41"/>
        <end position="52"/>
    </location>
</feature>
<reference evidence="3" key="2">
    <citation type="submission" date="2015-01" db="EMBL/GenBank/DDBJ databases">
        <title>Evolutionary Origins and Diversification of the Mycorrhizal Mutualists.</title>
        <authorList>
            <consortium name="DOE Joint Genome Institute"/>
            <consortium name="Mycorrhizal Genomics Consortium"/>
            <person name="Kohler A."/>
            <person name="Kuo A."/>
            <person name="Nagy L.G."/>
            <person name="Floudas D."/>
            <person name="Copeland A."/>
            <person name="Barry K.W."/>
            <person name="Cichocki N."/>
            <person name="Veneault-Fourrey C."/>
            <person name="LaButti K."/>
            <person name="Lindquist E.A."/>
            <person name="Lipzen A."/>
            <person name="Lundell T."/>
            <person name="Morin E."/>
            <person name="Murat C."/>
            <person name="Riley R."/>
            <person name="Ohm R."/>
            <person name="Sun H."/>
            <person name="Tunlid A."/>
            <person name="Henrissat B."/>
            <person name="Grigoriev I.V."/>
            <person name="Hibbett D.S."/>
            <person name="Martin F."/>
        </authorList>
    </citation>
    <scope>NUCLEOTIDE SEQUENCE [LARGE SCALE GENOMIC DNA]</scope>
    <source>
        <strain evidence="3">ATCC 200175</strain>
    </source>
</reference>
<evidence type="ECO:0000256" key="1">
    <source>
        <dbReference type="SAM" id="MobiDB-lite"/>
    </source>
</evidence>
<protein>
    <submittedName>
        <fullName evidence="2">Uncharacterized protein</fullName>
    </submittedName>
</protein>
<organism evidence="2 3">
    <name type="scientific">Paxillus involutus ATCC 200175</name>
    <dbReference type="NCBI Taxonomy" id="664439"/>
    <lineage>
        <taxon>Eukaryota</taxon>
        <taxon>Fungi</taxon>
        <taxon>Dikarya</taxon>
        <taxon>Basidiomycota</taxon>
        <taxon>Agaricomycotina</taxon>
        <taxon>Agaricomycetes</taxon>
        <taxon>Agaricomycetidae</taxon>
        <taxon>Boletales</taxon>
        <taxon>Paxilineae</taxon>
        <taxon>Paxillaceae</taxon>
        <taxon>Paxillus</taxon>
    </lineage>
</organism>
<dbReference type="EMBL" id="KN821338">
    <property type="protein sequence ID" value="KIJ04996.1"/>
    <property type="molecule type" value="Genomic_DNA"/>
</dbReference>
<accession>A0A0C9TCK4</accession>
<name>A0A0C9TCK4_PAXIN</name>
<dbReference type="Proteomes" id="UP000053647">
    <property type="component" value="Unassembled WGS sequence"/>
</dbReference>
<keyword evidence="3" id="KW-1185">Reference proteome</keyword>
<evidence type="ECO:0000313" key="2">
    <source>
        <dbReference type="EMBL" id="KIJ04996.1"/>
    </source>
</evidence>
<dbReference type="OrthoDB" id="2690427at2759"/>